<organism evidence="2 3">
    <name type="scientific">Rotaria socialis</name>
    <dbReference type="NCBI Taxonomy" id="392032"/>
    <lineage>
        <taxon>Eukaryota</taxon>
        <taxon>Metazoa</taxon>
        <taxon>Spiralia</taxon>
        <taxon>Gnathifera</taxon>
        <taxon>Rotifera</taxon>
        <taxon>Eurotatoria</taxon>
        <taxon>Bdelloidea</taxon>
        <taxon>Philodinida</taxon>
        <taxon>Philodinidae</taxon>
        <taxon>Rotaria</taxon>
    </lineage>
</organism>
<dbReference type="Proteomes" id="UP000663865">
    <property type="component" value="Unassembled WGS sequence"/>
</dbReference>
<reference evidence="2" key="1">
    <citation type="submission" date="2021-02" db="EMBL/GenBank/DDBJ databases">
        <authorList>
            <person name="Nowell W R."/>
        </authorList>
    </citation>
    <scope>NUCLEOTIDE SEQUENCE</scope>
</reference>
<accession>A0A817X3P3</accession>
<proteinExistence type="predicted"/>
<protein>
    <submittedName>
        <fullName evidence="2">Uncharacterized protein</fullName>
    </submittedName>
</protein>
<dbReference type="AlphaFoldDB" id="A0A817X3P3"/>
<keyword evidence="1" id="KW-0472">Membrane</keyword>
<dbReference type="EMBL" id="CAJNYV010000512">
    <property type="protein sequence ID" value="CAF3363253.1"/>
    <property type="molecule type" value="Genomic_DNA"/>
</dbReference>
<evidence type="ECO:0000313" key="2">
    <source>
        <dbReference type="EMBL" id="CAF3363253.1"/>
    </source>
</evidence>
<name>A0A817X3P3_9BILA</name>
<feature type="transmembrane region" description="Helical" evidence="1">
    <location>
        <begin position="9"/>
        <end position="28"/>
    </location>
</feature>
<sequence>MFGPVRRKLFILIIGFMLGTVVDLFWNWKGISSEVADLQRWDKNSTFTVHQRSDETNRLSFLSTSKANHELQNNLILGAAVGLNLSVLHRFVQSTRTSCNLCTITLLVHDFSMRSDHFRLLSDVFHVVLIPYQQFLLSNKHETFVMKSIHSQRWTIFSSYLQTLQKEGKAFDNVFICDVSDTIFQANVFKHMNKMGDGLYVFLEDIHFRISKSNINANWIRVCYGEQMLQQIGNKSISCSGTVLGSWPAITTYLSTMTAQFLNLSRACLKMTGNDQGVHNFIIHNGLIPDTTIYLIPHETGFVATAGLPKWLKRNKFGHILNSRSEIYAVVHQINRSPQLLAQFDRIYQTLPDDILNRKA</sequence>
<evidence type="ECO:0000313" key="3">
    <source>
        <dbReference type="Proteomes" id="UP000663865"/>
    </source>
</evidence>
<evidence type="ECO:0000256" key="1">
    <source>
        <dbReference type="SAM" id="Phobius"/>
    </source>
</evidence>
<keyword evidence="1" id="KW-1133">Transmembrane helix</keyword>
<comment type="caution">
    <text evidence="2">The sequence shown here is derived from an EMBL/GenBank/DDBJ whole genome shotgun (WGS) entry which is preliminary data.</text>
</comment>
<keyword evidence="1" id="KW-0812">Transmembrane</keyword>
<gene>
    <name evidence="2" type="ORF">KIK155_LOCUS4684</name>
</gene>